<evidence type="ECO:0000313" key="3">
    <source>
        <dbReference type="Proteomes" id="UP000177408"/>
    </source>
</evidence>
<organism evidence="2 3">
    <name type="scientific">Candidatus Buchananbacteria bacterium RIFCSPLOWO2_02_FULL_46_11b</name>
    <dbReference type="NCBI Taxonomy" id="1797548"/>
    <lineage>
        <taxon>Bacteria</taxon>
        <taxon>Candidatus Buchananiibacteriota</taxon>
    </lineage>
</organism>
<dbReference type="Proteomes" id="UP000177408">
    <property type="component" value="Unassembled WGS sequence"/>
</dbReference>
<evidence type="ECO:0000313" key="2">
    <source>
        <dbReference type="EMBL" id="OGY57102.1"/>
    </source>
</evidence>
<dbReference type="AlphaFoldDB" id="A0A1G1YXM1"/>
<reference evidence="2 3" key="1">
    <citation type="journal article" date="2016" name="Nat. Commun.">
        <title>Thousands of microbial genomes shed light on interconnected biogeochemical processes in an aquifer system.</title>
        <authorList>
            <person name="Anantharaman K."/>
            <person name="Brown C.T."/>
            <person name="Hug L.A."/>
            <person name="Sharon I."/>
            <person name="Castelle C.J."/>
            <person name="Probst A.J."/>
            <person name="Thomas B.C."/>
            <person name="Singh A."/>
            <person name="Wilkins M.J."/>
            <person name="Karaoz U."/>
            <person name="Brodie E.L."/>
            <person name="Williams K.H."/>
            <person name="Hubbard S.S."/>
            <person name="Banfield J.F."/>
        </authorList>
    </citation>
    <scope>NUCLEOTIDE SEQUENCE [LARGE SCALE GENOMIC DNA]</scope>
</reference>
<evidence type="ECO:0000256" key="1">
    <source>
        <dbReference type="SAM" id="MobiDB-lite"/>
    </source>
</evidence>
<evidence type="ECO:0008006" key="4">
    <source>
        <dbReference type="Google" id="ProtNLM"/>
    </source>
</evidence>
<dbReference type="InterPro" id="IPR025101">
    <property type="entry name" value="DUF4012"/>
</dbReference>
<proteinExistence type="predicted"/>
<protein>
    <recommendedName>
        <fullName evidence="4">DUF4012 domain-containing protein</fullName>
    </recommendedName>
</protein>
<name>A0A1G1YXM1_9BACT</name>
<accession>A0A1G1YXM1</accession>
<gene>
    <name evidence="2" type="ORF">A3H67_02045</name>
</gene>
<sequence>MLKESKSKIKKAKSAKGGSAFSGKAAIKPKLLAIKKAGKKKKSSLIKKVKTDWPALTGQNKVLPAEKMKKPEPVVQKPVEISAPAVKTDLFKIGQIQNLADKPAKNSEAAKAGLPKIDKIQISAVKPEPIKPFGFFLKKGGVNFLAAVDGGRSDDLGKEAENTEDIFAPKPYYQILNFWVPKIWPKKIAVFILTAVSFVLPLQAYSYFQGLQSAKDRVLFLTNEAIDNLKAGSQAAANFDLNQADSRFNSAKNNFFSAQKEINDLNALTGEIIKLAPGPGQAMQAGLNLLQAGEIIAESGQLLVNNGKNFLNRGDLNSYFYSLLSLEKNLEKVINNFYQAEEKIKAVAINDLPAQNRQTYKDLVSYLPTVEKGLTDLYTVNRTLLKILGQNQWQRYLVVFLNNNELRGGGGFMGSFALLDIDQGQIKKLEIPGGGTYALQGQLIPKVISPGPLHLVNARWEFQDANWWPDFPSSAKKIQWFYQNAGGPSLDGVMAIDASMIEKLLEIFGPIPMPEYGNRVIAAQNFVAETQKIVELEYNKKENKPKQFLADLAPKLLEKVFAANKEQLPKLLAALKDGLNEKNIQVYFNDQKIENIVKDFGWQGEIKQTDGDYLSVVHSHIASGKTNGVIKEIIQHQAEVQPDGSIIDTVRLIRRHNGVKGENIFTGVQNNSYVRFYVPLGSALISAEGFKKPPEKLFEAPAPDFSPDLDLISLEKNRQPDQGTGTDIYQESGKTVFGNWLQLKPGEVQETIIKYQLPFKLAWQEENTFYYSFLAQKQPGSQGSELRSRLILNNGLKPLAKFPADLPSDENSVSFSAALKTDQFWGTALAAN</sequence>
<dbReference type="Pfam" id="PF13196">
    <property type="entry name" value="DUF4012"/>
    <property type="match status" value="1"/>
</dbReference>
<dbReference type="EMBL" id="MHIR01000036">
    <property type="protein sequence ID" value="OGY57102.1"/>
    <property type="molecule type" value="Genomic_DNA"/>
</dbReference>
<feature type="region of interest" description="Disordered" evidence="1">
    <location>
        <begin position="1"/>
        <end position="21"/>
    </location>
</feature>
<comment type="caution">
    <text evidence="2">The sequence shown here is derived from an EMBL/GenBank/DDBJ whole genome shotgun (WGS) entry which is preliminary data.</text>
</comment>